<proteinExistence type="predicted"/>
<keyword evidence="1" id="KW-0347">Helicase</keyword>
<accession>A0ABT2Z7C2</accession>
<protein>
    <submittedName>
        <fullName evidence="1">Helicase RepA family protein</fullName>
    </submittedName>
</protein>
<keyword evidence="2" id="KW-1185">Reference proteome</keyword>
<keyword evidence="1" id="KW-0378">Hydrolase</keyword>
<organism evidence="1 2">
    <name type="scientific">Albidovulum sediminicola</name>
    <dbReference type="NCBI Taxonomy" id="2984331"/>
    <lineage>
        <taxon>Bacteria</taxon>
        <taxon>Pseudomonadati</taxon>
        <taxon>Pseudomonadota</taxon>
        <taxon>Alphaproteobacteria</taxon>
        <taxon>Rhodobacterales</taxon>
        <taxon>Paracoccaceae</taxon>
        <taxon>Albidovulum</taxon>
    </lineage>
</organism>
<sequence>MTAITPQPVAFIPPGAPEPIKATPFVWRDPANIAPRQWLYGRHLIRRFFSVTVAPGGVGKSSLTICEAVAMASGSSLLGEGVSGPLRVWMLNLEDPRDELERRVSATMLHHRVAPEALGGRLFLDSGRERGLCTATQARDGATINSPEVAAIIAEIEAREIDVLIVDPFVSSHRVNENDNGAIDLVAKEWGRVAERCNCAIELVHHTRKLGGEEASSESSRGAVALLGAARSARVLNRMSDAQKADAGVSSDPNTYFSIDRDKANLAPPGKREWRRMVSVDLPNGDSVGVTEAWEWPDDFEGLSAADLLAVQRAIQDAWKAGNPPRASNQAKSDWAGEIVASVLGMDAAKDKARITRMLKTWVASGALREVQHEDAKRNLRPCLEVGEWATE</sequence>
<keyword evidence="1" id="KW-0547">Nucleotide-binding</keyword>
<dbReference type="Proteomes" id="UP001652503">
    <property type="component" value="Unassembled WGS sequence"/>
</dbReference>
<gene>
    <name evidence="1" type="ORF">OE647_19625</name>
</gene>
<comment type="caution">
    <text evidence="1">The sequence shown here is derived from an EMBL/GenBank/DDBJ whole genome shotgun (WGS) entry which is preliminary data.</text>
</comment>
<dbReference type="SUPFAM" id="SSF52540">
    <property type="entry name" value="P-loop containing nucleoside triphosphate hydrolases"/>
    <property type="match status" value="1"/>
</dbReference>
<dbReference type="InterPro" id="IPR027417">
    <property type="entry name" value="P-loop_NTPase"/>
</dbReference>
<dbReference type="EMBL" id="JAOWLA010000035">
    <property type="protein sequence ID" value="MCV2866917.1"/>
    <property type="molecule type" value="Genomic_DNA"/>
</dbReference>
<name>A0ABT2Z7C2_9RHOB</name>
<evidence type="ECO:0000313" key="2">
    <source>
        <dbReference type="Proteomes" id="UP001652503"/>
    </source>
</evidence>
<keyword evidence="1" id="KW-0067">ATP-binding</keyword>
<dbReference type="Pfam" id="PF13481">
    <property type="entry name" value="AAA_25"/>
    <property type="match status" value="1"/>
</dbReference>
<dbReference type="RefSeq" id="WP_263723465.1">
    <property type="nucleotide sequence ID" value="NZ_JAOWLA010000035.1"/>
</dbReference>
<dbReference type="Gene3D" id="3.40.50.300">
    <property type="entry name" value="P-loop containing nucleotide triphosphate hydrolases"/>
    <property type="match status" value="1"/>
</dbReference>
<evidence type="ECO:0000313" key="1">
    <source>
        <dbReference type="EMBL" id="MCV2866917.1"/>
    </source>
</evidence>
<reference evidence="1 2" key="1">
    <citation type="submission" date="2022-10" db="EMBL/GenBank/DDBJ databases">
        <title>Defluviimonas sp. nov., isolated from ocean surface water.</title>
        <authorList>
            <person name="He W."/>
            <person name="Wang L."/>
            <person name="Zhang D.-F."/>
        </authorList>
    </citation>
    <scope>NUCLEOTIDE SEQUENCE [LARGE SCALE GENOMIC DNA]</scope>
    <source>
        <strain evidence="1 2">WL0075</strain>
    </source>
</reference>
<dbReference type="GO" id="GO:0004386">
    <property type="term" value="F:helicase activity"/>
    <property type="evidence" value="ECO:0007669"/>
    <property type="project" value="UniProtKB-KW"/>
</dbReference>